<proteinExistence type="inferred from homology"/>
<evidence type="ECO:0000256" key="1">
    <source>
        <dbReference type="ARBA" id="ARBA00006594"/>
    </source>
</evidence>
<dbReference type="Pfam" id="PF01555">
    <property type="entry name" value="N6_N4_Mtase"/>
    <property type="match status" value="1"/>
</dbReference>
<evidence type="ECO:0000256" key="2">
    <source>
        <dbReference type="ARBA" id="ARBA00022603"/>
    </source>
</evidence>
<dbReference type="GO" id="GO:0008170">
    <property type="term" value="F:N-methyltransferase activity"/>
    <property type="evidence" value="ECO:0007669"/>
    <property type="project" value="InterPro"/>
</dbReference>
<evidence type="ECO:0000256" key="4">
    <source>
        <dbReference type="ARBA" id="ARBA00022747"/>
    </source>
</evidence>
<organism evidence="7 8">
    <name type="scientific">Extibacter muris</name>
    <dbReference type="NCBI Taxonomy" id="1796622"/>
    <lineage>
        <taxon>Bacteria</taxon>
        <taxon>Bacillati</taxon>
        <taxon>Bacillota</taxon>
        <taxon>Clostridia</taxon>
        <taxon>Lachnospirales</taxon>
        <taxon>Lachnospiraceae</taxon>
        <taxon>Extibacter</taxon>
    </lineage>
</organism>
<dbReference type="InterPro" id="IPR002052">
    <property type="entry name" value="DNA_methylase_N6_adenine_CS"/>
</dbReference>
<evidence type="ECO:0000313" key="7">
    <source>
        <dbReference type="EMBL" id="TDA20602.1"/>
    </source>
</evidence>
<name>A0A4R4FAF6_9FIRM</name>
<dbReference type="EC" id="2.1.1.-" evidence="5"/>
<accession>A0A4R4FAF6</accession>
<feature type="domain" description="DNA methylase N-4/N-6" evidence="6">
    <location>
        <begin position="144"/>
        <end position="356"/>
    </location>
</feature>
<dbReference type="PROSITE" id="PS00092">
    <property type="entry name" value="N6_MTASE"/>
    <property type="match status" value="1"/>
</dbReference>
<dbReference type="GO" id="GO:0032259">
    <property type="term" value="P:methylation"/>
    <property type="evidence" value="ECO:0007669"/>
    <property type="project" value="UniProtKB-KW"/>
</dbReference>
<gene>
    <name evidence="7" type="ORF">E1963_16235</name>
</gene>
<comment type="caution">
    <text evidence="7">The sequence shown here is derived from an EMBL/GenBank/DDBJ whole genome shotgun (WGS) entry which is preliminary data.</text>
</comment>
<sequence length="406" mass="47088">MNKLLKAYDGKVRMMNNNKIKIEKFFKLLDVPNYETLKNLSKETGIPTSRLRYYNDNMILPMGEDMDRLCAYTGYSKELIEISLGHISPEVQSWIINHGEDILKEIAVPDLKVSEVSPVFNTPFGTLFHDDCVKVLVSMPDESVDMVFADPPFNLNKDYGDSIDDDMTKSKYINWCEVWIKECARVLKPGGAFYIYNLPYWNTFLSNILNKYMNFRHWIAVSMKGLIPVQGKLQPEHYGLLYYIKGEKPRVFNKQRIPLVTCRHCGGEIRDYGGKKSSLNPEGISISDIFMDINPVRHKKYKNRSANELPLRLLHRLISLSTDAGDIVLDPFGGAGTTYVAAEFLERNWIGMEIGDTDIIIERLEKNERDRELLLKIEKDSNLLFTEEQVRLRQKNNFWTYEKLRD</sequence>
<protein>
    <recommendedName>
        <fullName evidence="5">Methyltransferase</fullName>
        <ecNumber evidence="5">2.1.1.-</ecNumber>
    </recommendedName>
</protein>
<evidence type="ECO:0000256" key="3">
    <source>
        <dbReference type="ARBA" id="ARBA00022679"/>
    </source>
</evidence>
<keyword evidence="4" id="KW-0680">Restriction system</keyword>
<evidence type="ECO:0000256" key="5">
    <source>
        <dbReference type="RuleBase" id="RU362026"/>
    </source>
</evidence>
<dbReference type="GO" id="GO:0003677">
    <property type="term" value="F:DNA binding"/>
    <property type="evidence" value="ECO:0007669"/>
    <property type="project" value="InterPro"/>
</dbReference>
<dbReference type="Proteomes" id="UP000295710">
    <property type="component" value="Unassembled WGS sequence"/>
</dbReference>
<dbReference type="InterPro" id="IPR002941">
    <property type="entry name" value="DNA_methylase_N4/N6"/>
</dbReference>
<comment type="similarity">
    <text evidence="1 5">Belongs to the N(4)/N(6)-methyltransferase family.</text>
</comment>
<dbReference type="CDD" id="cd02440">
    <property type="entry name" value="AdoMet_MTases"/>
    <property type="match status" value="1"/>
</dbReference>
<keyword evidence="2 7" id="KW-0489">Methyltransferase</keyword>
<dbReference type="SUPFAM" id="SSF53335">
    <property type="entry name" value="S-adenosyl-L-methionine-dependent methyltransferases"/>
    <property type="match status" value="1"/>
</dbReference>
<reference evidence="7 8" key="1">
    <citation type="journal article" date="2016" name="Nat. Microbiol.">
        <title>The Mouse Intestinal Bacterial Collection (miBC) provides host-specific insight into cultured diversity and functional potential of the gut microbiota.</title>
        <authorList>
            <person name="Lagkouvardos I."/>
            <person name="Pukall R."/>
            <person name="Abt B."/>
            <person name="Foesel B.U."/>
            <person name="Meier-Kolthoff J.P."/>
            <person name="Kumar N."/>
            <person name="Bresciani A."/>
            <person name="Martinez I."/>
            <person name="Just S."/>
            <person name="Ziegler C."/>
            <person name="Brugiroux S."/>
            <person name="Garzetti D."/>
            <person name="Wenning M."/>
            <person name="Bui T.P."/>
            <person name="Wang J."/>
            <person name="Hugenholtz F."/>
            <person name="Plugge C.M."/>
            <person name="Peterson D.A."/>
            <person name="Hornef M.W."/>
            <person name="Baines J.F."/>
            <person name="Smidt H."/>
            <person name="Walter J."/>
            <person name="Kristiansen K."/>
            <person name="Nielsen H.B."/>
            <person name="Haller D."/>
            <person name="Overmann J."/>
            <person name="Stecher B."/>
            <person name="Clavel T."/>
        </authorList>
    </citation>
    <scope>NUCLEOTIDE SEQUENCE [LARGE SCALE GENOMIC DNA]</scope>
    <source>
        <strain evidence="7 8">DSM 28560</strain>
    </source>
</reference>
<dbReference type="Gene3D" id="3.40.50.150">
    <property type="entry name" value="Vaccinia Virus protein VP39"/>
    <property type="match status" value="1"/>
</dbReference>
<dbReference type="AlphaFoldDB" id="A0A4R4FAF6"/>
<dbReference type="PRINTS" id="PR00508">
    <property type="entry name" value="S21N4MTFRASE"/>
</dbReference>
<dbReference type="GO" id="GO:0009307">
    <property type="term" value="P:DNA restriction-modification system"/>
    <property type="evidence" value="ECO:0007669"/>
    <property type="project" value="UniProtKB-KW"/>
</dbReference>
<evidence type="ECO:0000259" key="6">
    <source>
        <dbReference type="Pfam" id="PF01555"/>
    </source>
</evidence>
<dbReference type="InterPro" id="IPR029063">
    <property type="entry name" value="SAM-dependent_MTases_sf"/>
</dbReference>
<dbReference type="InterPro" id="IPR001091">
    <property type="entry name" value="RM_Methyltransferase"/>
</dbReference>
<evidence type="ECO:0000313" key="8">
    <source>
        <dbReference type="Proteomes" id="UP000295710"/>
    </source>
</evidence>
<dbReference type="RefSeq" id="WP_132280248.1">
    <property type="nucleotide sequence ID" value="NZ_JAOBST010000062.1"/>
</dbReference>
<dbReference type="EMBL" id="SMMX01000018">
    <property type="protein sequence ID" value="TDA20602.1"/>
    <property type="molecule type" value="Genomic_DNA"/>
</dbReference>
<keyword evidence="3 7" id="KW-0808">Transferase</keyword>
<keyword evidence="8" id="KW-1185">Reference proteome</keyword>